<feature type="domain" description="Flagellar basal body rod protein N-terminal" evidence="7">
    <location>
        <begin position="12"/>
        <end position="36"/>
    </location>
</feature>
<evidence type="ECO:0000256" key="3">
    <source>
        <dbReference type="ARBA" id="ARBA00014376"/>
    </source>
</evidence>
<comment type="similarity">
    <text evidence="2 6">Belongs to the flagella basal body rod proteins family.</text>
</comment>
<dbReference type="InterPro" id="IPR001444">
    <property type="entry name" value="Flag_bb_rod_N"/>
</dbReference>
<dbReference type="GO" id="GO:0030694">
    <property type="term" value="C:bacterial-type flagellum basal body, rod"/>
    <property type="evidence" value="ECO:0007669"/>
    <property type="project" value="InterPro"/>
</dbReference>
<organism evidence="8 9">
    <name type="scientific">Thiomicrorhabdus sediminis</name>
    <dbReference type="NCBI Taxonomy" id="2580412"/>
    <lineage>
        <taxon>Bacteria</taxon>
        <taxon>Pseudomonadati</taxon>
        <taxon>Pseudomonadota</taxon>
        <taxon>Gammaproteobacteria</taxon>
        <taxon>Thiotrichales</taxon>
        <taxon>Piscirickettsiaceae</taxon>
        <taxon>Thiomicrorhabdus</taxon>
    </lineage>
</organism>
<dbReference type="OrthoDB" id="9788334at2"/>
<dbReference type="KEGG" id="thig:FE785_07525"/>
<accession>A0A4P9K641</accession>
<reference evidence="8 9" key="1">
    <citation type="submission" date="2019-05" db="EMBL/GenBank/DDBJ databases">
        <title>Thiomicrorhabdus sediminis sp. nov, a novel sulfur-oxidizing bacterium isolated from coastal sediment.</title>
        <authorList>
            <person name="Liu X."/>
        </authorList>
    </citation>
    <scope>NUCLEOTIDE SEQUENCE [LARGE SCALE GENOMIC DNA]</scope>
    <source>
        <strain evidence="8 9">G1</strain>
    </source>
</reference>
<dbReference type="PANTHER" id="PTHR30435">
    <property type="entry name" value="FLAGELLAR PROTEIN"/>
    <property type="match status" value="1"/>
</dbReference>
<protein>
    <recommendedName>
        <fullName evidence="3 6">Flagellar basal body rod protein FlgB</fullName>
    </recommendedName>
</protein>
<dbReference type="RefSeq" id="WP_138565166.1">
    <property type="nucleotide sequence ID" value="NZ_CP040602.1"/>
</dbReference>
<dbReference type="PANTHER" id="PTHR30435:SF12">
    <property type="entry name" value="FLAGELLAR BASAL BODY ROD PROTEIN FLGB"/>
    <property type="match status" value="1"/>
</dbReference>
<evidence type="ECO:0000259" key="7">
    <source>
        <dbReference type="Pfam" id="PF00460"/>
    </source>
</evidence>
<comment type="function">
    <text evidence="5 6">Structural component of flagellum, the bacterial motility apparatus. Part of the rod structure of flagellar basal body.</text>
</comment>
<keyword evidence="8" id="KW-0966">Cell projection</keyword>
<keyword evidence="9" id="KW-1185">Reference proteome</keyword>
<name>A0A4P9K641_9GAMM</name>
<keyword evidence="4 6" id="KW-0975">Bacterial flagellum</keyword>
<dbReference type="NCBIfam" id="TIGR01396">
    <property type="entry name" value="FlgB"/>
    <property type="match status" value="1"/>
</dbReference>
<dbReference type="AlphaFoldDB" id="A0A4P9K641"/>
<evidence type="ECO:0000313" key="8">
    <source>
        <dbReference type="EMBL" id="QCU90492.1"/>
    </source>
</evidence>
<evidence type="ECO:0000256" key="2">
    <source>
        <dbReference type="ARBA" id="ARBA00009677"/>
    </source>
</evidence>
<evidence type="ECO:0000256" key="1">
    <source>
        <dbReference type="ARBA" id="ARBA00004117"/>
    </source>
</evidence>
<dbReference type="Pfam" id="PF00460">
    <property type="entry name" value="Flg_bb_rod"/>
    <property type="match status" value="1"/>
</dbReference>
<dbReference type="EMBL" id="CP040602">
    <property type="protein sequence ID" value="QCU90492.1"/>
    <property type="molecule type" value="Genomic_DNA"/>
</dbReference>
<keyword evidence="8" id="KW-0282">Flagellum</keyword>
<dbReference type="PIRSF" id="PIRSF002889">
    <property type="entry name" value="Rod_FlgB"/>
    <property type="match status" value="1"/>
</dbReference>
<evidence type="ECO:0000256" key="5">
    <source>
        <dbReference type="ARBA" id="ARBA00024934"/>
    </source>
</evidence>
<proteinExistence type="inferred from homology"/>
<dbReference type="Proteomes" id="UP000304864">
    <property type="component" value="Chromosome"/>
</dbReference>
<keyword evidence="8" id="KW-0969">Cilium</keyword>
<dbReference type="InterPro" id="IPR006300">
    <property type="entry name" value="FlgB"/>
</dbReference>
<evidence type="ECO:0000256" key="6">
    <source>
        <dbReference type="PIRNR" id="PIRNR002889"/>
    </source>
</evidence>
<evidence type="ECO:0000256" key="4">
    <source>
        <dbReference type="ARBA" id="ARBA00023143"/>
    </source>
</evidence>
<comment type="subunit">
    <text evidence="6">The basal body constitutes a major portion of the flagellar organelle and consists of a number of rings mounted on a central rod.</text>
</comment>
<gene>
    <name evidence="8" type="primary">flgB</name>
    <name evidence="8" type="ORF">FE785_07525</name>
</gene>
<evidence type="ECO:0000313" key="9">
    <source>
        <dbReference type="Proteomes" id="UP000304864"/>
    </source>
</evidence>
<sequence length="132" mass="14906">MAESIFGIHEQALRVRNERANLLANNLANADTPNFKAQDLDFRKAMQDAAGEQSPFDSQMKVTNSRHIQSEGFMSTSQYVMYRQPTQPSLDGNTVETHIEKSQFMENAMQHQATLEFLNSRITGIRGALRGE</sequence>
<dbReference type="GO" id="GO:0071978">
    <property type="term" value="P:bacterial-type flagellum-dependent swarming motility"/>
    <property type="evidence" value="ECO:0007669"/>
    <property type="project" value="TreeGrafter"/>
</dbReference>
<comment type="subcellular location">
    <subcellularLocation>
        <location evidence="1 6">Bacterial flagellum basal body</location>
    </subcellularLocation>
</comment>